<dbReference type="STRING" id="1036611.A0A1L9P7S3"/>
<dbReference type="SUPFAM" id="SSF53137">
    <property type="entry name" value="Translational machinery components"/>
    <property type="match status" value="1"/>
</dbReference>
<dbReference type="RefSeq" id="XP_040663315.1">
    <property type="nucleotide sequence ID" value="XM_040810297.1"/>
</dbReference>
<evidence type="ECO:0000313" key="6">
    <source>
        <dbReference type="Proteomes" id="UP000184073"/>
    </source>
</evidence>
<dbReference type="InterPro" id="IPR001971">
    <property type="entry name" value="Ribosomal_uS11"/>
</dbReference>
<evidence type="ECO:0000256" key="2">
    <source>
        <dbReference type="ARBA" id="ARBA00022980"/>
    </source>
</evidence>
<organism evidence="5 6">
    <name type="scientific">Aspergillus versicolor CBS 583.65</name>
    <dbReference type="NCBI Taxonomy" id="1036611"/>
    <lineage>
        <taxon>Eukaryota</taxon>
        <taxon>Fungi</taxon>
        <taxon>Dikarya</taxon>
        <taxon>Ascomycota</taxon>
        <taxon>Pezizomycotina</taxon>
        <taxon>Eurotiomycetes</taxon>
        <taxon>Eurotiomycetidae</taxon>
        <taxon>Eurotiales</taxon>
        <taxon>Aspergillaceae</taxon>
        <taxon>Aspergillus</taxon>
        <taxon>Aspergillus subgen. Nidulantes</taxon>
    </lineage>
</organism>
<gene>
    <name evidence="5" type="ORF">ASPVEDRAFT_299823</name>
</gene>
<dbReference type="GO" id="GO:0005840">
    <property type="term" value="C:ribosome"/>
    <property type="evidence" value="ECO:0007669"/>
    <property type="project" value="UniProtKB-KW"/>
</dbReference>
<dbReference type="PANTHER" id="PTHR11759">
    <property type="entry name" value="40S RIBOSOMAL PROTEIN S14/30S RIBOSOMAL PROTEIN S11"/>
    <property type="match status" value="1"/>
</dbReference>
<accession>A0A1L9P7S3</accession>
<dbReference type="AlphaFoldDB" id="A0A1L9P7S3"/>
<dbReference type="GO" id="GO:0006412">
    <property type="term" value="P:translation"/>
    <property type="evidence" value="ECO:0007669"/>
    <property type="project" value="InterPro"/>
</dbReference>
<dbReference type="Proteomes" id="UP000184073">
    <property type="component" value="Unassembled WGS sequence"/>
</dbReference>
<keyword evidence="6" id="KW-1185">Reference proteome</keyword>
<dbReference type="OrthoDB" id="1654884at2759"/>
<keyword evidence="3" id="KW-0687">Ribonucleoprotein</keyword>
<dbReference type="GO" id="GO:0003735">
    <property type="term" value="F:structural constituent of ribosome"/>
    <property type="evidence" value="ECO:0007669"/>
    <property type="project" value="InterPro"/>
</dbReference>
<dbReference type="GO" id="GO:1990904">
    <property type="term" value="C:ribonucleoprotein complex"/>
    <property type="evidence" value="ECO:0007669"/>
    <property type="project" value="UniProtKB-KW"/>
</dbReference>
<dbReference type="GeneID" id="63725808"/>
<evidence type="ECO:0000256" key="1">
    <source>
        <dbReference type="ARBA" id="ARBA00006194"/>
    </source>
</evidence>
<evidence type="ECO:0000313" key="5">
    <source>
        <dbReference type="EMBL" id="OJI97552.1"/>
    </source>
</evidence>
<dbReference type="InterPro" id="IPR036967">
    <property type="entry name" value="Ribosomal_uS11_sf"/>
</dbReference>
<evidence type="ECO:0008006" key="7">
    <source>
        <dbReference type="Google" id="ProtNLM"/>
    </source>
</evidence>
<dbReference type="Pfam" id="PF00411">
    <property type="entry name" value="Ribosomal_S11"/>
    <property type="match status" value="1"/>
</dbReference>
<proteinExistence type="inferred from homology"/>
<dbReference type="HAMAP" id="MF_01310">
    <property type="entry name" value="Ribosomal_uS11"/>
    <property type="match status" value="1"/>
</dbReference>
<keyword evidence="2" id="KW-0689">Ribosomal protein</keyword>
<comment type="similarity">
    <text evidence="1">Belongs to the universal ribosomal protein uS11 family.</text>
</comment>
<dbReference type="VEuPathDB" id="FungiDB:ASPVEDRAFT_299823"/>
<sequence length="229" mass="25283">MNNTFTHALARAIPSAGRHCQPRASLFRQARVFSTTPRISESPDETPSALGRAFQAARLEEAAQDNSPESALTKMMRGSRAPVSADYSKMAQSLEAEMLKRPYSDHAPPHRLHVLSHRRNTILTLTRPNGSPLMSMGTGALGFRKARRGGYDPGLQISSHVFAQIQERGLLLEIKSLEIIFRGFHLGRQAFVKALLGNEGRNIRGLVCRVSDSTRIKFGGARSPTVRRL</sequence>
<feature type="region of interest" description="Disordered" evidence="4">
    <location>
        <begin position="61"/>
        <end position="84"/>
    </location>
</feature>
<protein>
    <recommendedName>
        <fullName evidence="7">Ribosomal protein S11</fullName>
    </recommendedName>
</protein>
<evidence type="ECO:0000256" key="4">
    <source>
        <dbReference type="SAM" id="MobiDB-lite"/>
    </source>
</evidence>
<dbReference type="EMBL" id="KV878125">
    <property type="protein sequence ID" value="OJI97552.1"/>
    <property type="molecule type" value="Genomic_DNA"/>
</dbReference>
<dbReference type="Gene3D" id="3.30.420.80">
    <property type="entry name" value="Ribosomal protein S11"/>
    <property type="match status" value="1"/>
</dbReference>
<evidence type="ECO:0000256" key="3">
    <source>
        <dbReference type="ARBA" id="ARBA00023274"/>
    </source>
</evidence>
<name>A0A1L9P7S3_ASPVE</name>
<reference evidence="6" key="1">
    <citation type="journal article" date="2017" name="Genome Biol.">
        <title>Comparative genomics reveals high biological diversity and specific adaptations in the industrially and medically important fungal genus Aspergillus.</title>
        <authorList>
            <person name="de Vries R.P."/>
            <person name="Riley R."/>
            <person name="Wiebenga A."/>
            <person name="Aguilar-Osorio G."/>
            <person name="Amillis S."/>
            <person name="Uchima C.A."/>
            <person name="Anderluh G."/>
            <person name="Asadollahi M."/>
            <person name="Askin M."/>
            <person name="Barry K."/>
            <person name="Battaglia E."/>
            <person name="Bayram O."/>
            <person name="Benocci T."/>
            <person name="Braus-Stromeyer S.A."/>
            <person name="Caldana C."/>
            <person name="Canovas D."/>
            <person name="Cerqueira G.C."/>
            <person name="Chen F."/>
            <person name="Chen W."/>
            <person name="Choi C."/>
            <person name="Clum A."/>
            <person name="Dos Santos R.A."/>
            <person name="Damasio A.R."/>
            <person name="Diallinas G."/>
            <person name="Emri T."/>
            <person name="Fekete E."/>
            <person name="Flipphi M."/>
            <person name="Freyberg S."/>
            <person name="Gallo A."/>
            <person name="Gournas C."/>
            <person name="Habgood R."/>
            <person name="Hainaut M."/>
            <person name="Harispe M.L."/>
            <person name="Henrissat B."/>
            <person name="Hilden K.S."/>
            <person name="Hope R."/>
            <person name="Hossain A."/>
            <person name="Karabika E."/>
            <person name="Karaffa L."/>
            <person name="Karanyi Z."/>
            <person name="Krasevec N."/>
            <person name="Kuo A."/>
            <person name="Kusch H."/>
            <person name="LaButti K."/>
            <person name="Lagendijk E.L."/>
            <person name="Lapidus A."/>
            <person name="Levasseur A."/>
            <person name="Lindquist E."/>
            <person name="Lipzen A."/>
            <person name="Logrieco A.F."/>
            <person name="MacCabe A."/>
            <person name="Maekelae M.R."/>
            <person name="Malavazi I."/>
            <person name="Melin P."/>
            <person name="Meyer V."/>
            <person name="Mielnichuk N."/>
            <person name="Miskei M."/>
            <person name="Molnar A.P."/>
            <person name="Mule G."/>
            <person name="Ngan C.Y."/>
            <person name="Orejas M."/>
            <person name="Orosz E."/>
            <person name="Ouedraogo J.P."/>
            <person name="Overkamp K.M."/>
            <person name="Park H.-S."/>
            <person name="Perrone G."/>
            <person name="Piumi F."/>
            <person name="Punt P.J."/>
            <person name="Ram A.F."/>
            <person name="Ramon A."/>
            <person name="Rauscher S."/>
            <person name="Record E."/>
            <person name="Riano-Pachon D.M."/>
            <person name="Robert V."/>
            <person name="Roehrig J."/>
            <person name="Ruller R."/>
            <person name="Salamov A."/>
            <person name="Salih N.S."/>
            <person name="Samson R.A."/>
            <person name="Sandor E."/>
            <person name="Sanguinetti M."/>
            <person name="Schuetze T."/>
            <person name="Sepcic K."/>
            <person name="Shelest E."/>
            <person name="Sherlock G."/>
            <person name="Sophianopoulou V."/>
            <person name="Squina F.M."/>
            <person name="Sun H."/>
            <person name="Susca A."/>
            <person name="Todd R.B."/>
            <person name="Tsang A."/>
            <person name="Unkles S.E."/>
            <person name="van de Wiele N."/>
            <person name="van Rossen-Uffink D."/>
            <person name="Oliveira J.V."/>
            <person name="Vesth T.C."/>
            <person name="Visser J."/>
            <person name="Yu J.-H."/>
            <person name="Zhou M."/>
            <person name="Andersen M.R."/>
            <person name="Archer D.B."/>
            <person name="Baker S.E."/>
            <person name="Benoit I."/>
            <person name="Brakhage A.A."/>
            <person name="Braus G.H."/>
            <person name="Fischer R."/>
            <person name="Frisvad J.C."/>
            <person name="Goldman G.H."/>
            <person name="Houbraken J."/>
            <person name="Oakley B."/>
            <person name="Pocsi I."/>
            <person name="Scazzocchio C."/>
            <person name="Seiboth B."/>
            <person name="vanKuyk P.A."/>
            <person name="Wortman J."/>
            <person name="Dyer P.S."/>
            <person name="Grigoriev I.V."/>
        </authorList>
    </citation>
    <scope>NUCLEOTIDE SEQUENCE [LARGE SCALE GENOMIC DNA]</scope>
    <source>
        <strain evidence="6">CBS 583.65</strain>
    </source>
</reference>